<dbReference type="AlphaFoldDB" id="A0A8X6MQQ7"/>
<protein>
    <submittedName>
        <fullName evidence="2">Uncharacterized protein</fullName>
    </submittedName>
</protein>
<keyword evidence="3" id="KW-1185">Reference proteome</keyword>
<accession>A0A8X6MQQ7</accession>
<dbReference type="EMBL" id="BMAW01001142">
    <property type="protein sequence ID" value="GFS72768.1"/>
    <property type="molecule type" value="Genomic_DNA"/>
</dbReference>
<keyword evidence="1" id="KW-0472">Membrane</keyword>
<reference evidence="2" key="1">
    <citation type="submission" date="2020-08" db="EMBL/GenBank/DDBJ databases">
        <title>Multicomponent nature underlies the extraordinary mechanical properties of spider dragline silk.</title>
        <authorList>
            <person name="Kono N."/>
            <person name="Nakamura H."/>
            <person name="Mori M."/>
            <person name="Yoshida Y."/>
            <person name="Ohtoshi R."/>
            <person name="Malay A.D."/>
            <person name="Moran D.A.P."/>
            <person name="Tomita M."/>
            <person name="Numata K."/>
            <person name="Arakawa K."/>
        </authorList>
    </citation>
    <scope>NUCLEOTIDE SEQUENCE</scope>
</reference>
<keyword evidence="1" id="KW-0812">Transmembrane</keyword>
<dbReference type="Proteomes" id="UP000887013">
    <property type="component" value="Unassembled WGS sequence"/>
</dbReference>
<feature type="transmembrane region" description="Helical" evidence="1">
    <location>
        <begin position="16"/>
        <end position="37"/>
    </location>
</feature>
<evidence type="ECO:0000313" key="3">
    <source>
        <dbReference type="Proteomes" id="UP000887013"/>
    </source>
</evidence>
<name>A0A8X6MQQ7_NEPPI</name>
<evidence type="ECO:0000256" key="1">
    <source>
        <dbReference type="SAM" id="Phobius"/>
    </source>
</evidence>
<gene>
    <name evidence="2" type="ORF">NPIL_225451</name>
</gene>
<proteinExistence type="predicted"/>
<dbReference type="OrthoDB" id="10588032at2759"/>
<comment type="caution">
    <text evidence="2">The sequence shown here is derived from an EMBL/GenBank/DDBJ whole genome shotgun (WGS) entry which is preliminary data.</text>
</comment>
<organism evidence="2 3">
    <name type="scientific">Nephila pilipes</name>
    <name type="common">Giant wood spider</name>
    <name type="synonym">Nephila maculata</name>
    <dbReference type="NCBI Taxonomy" id="299642"/>
    <lineage>
        <taxon>Eukaryota</taxon>
        <taxon>Metazoa</taxon>
        <taxon>Ecdysozoa</taxon>
        <taxon>Arthropoda</taxon>
        <taxon>Chelicerata</taxon>
        <taxon>Arachnida</taxon>
        <taxon>Araneae</taxon>
        <taxon>Araneomorphae</taxon>
        <taxon>Entelegynae</taxon>
        <taxon>Araneoidea</taxon>
        <taxon>Nephilidae</taxon>
        <taxon>Nephila</taxon>
    </lineage>
</organism>
<keyword evidence="1" id="KW-1133">Transmembrane helix</keyword>
<evidence type="ECO:0000313" key="2">
    <source>
        <dbReference type="EMBL" id="GFS72768.1"/>
    </source>
</evidence>
<sequence length="100" mass="11057">MPRRDSSTEMNEPKTFLVRVLFVVIAFRAVNVCPRYYPLSTGVLDTLICPKACPTDDQGARLTEVKRSRDPILGPCGHITHSPALVSTWGINHCGPTCEM</sequence>